<evidence type="ECO:0000313" key="1">
    <source>
        <dbReference type="EMBL" id="AXH71213.1"/>
    </source>
</evidence>
<dbReference type="EMBL" id="MH606185">
    <property type="protein sequence ID" value="AXH71213.1"/>
    <property type="molecule type" value="Genomic_DNA"/>
</dbReference>
<accession>A0A345MK31</accession>
<sequence length="196" mass="22191">MSKFKDVESLLSVLDDWVDRRVKSIEKRLLLIDAPDIPVGQKELEVKILAAVVAEIEGYLRDVIGVDVNDPNCPLQYAKDTINLMLSEIQEYKDLPVEDDEEEQTPAHKKATEMELAIKRSTEGLESVVSTLIDYDSGIKALQKARTKAMTLKDLMPYDTKEIPEELQDVPSRLYTLVSRLDTVIQNSTLVKETDK</sequence>
<reference evidence="1 2" key="1">
    <citation type="submission" date="2018-07" db="EMBL/GenBank/DDBJ databases">
        <title>Complete nucleotide sequence of Bacillus phage BSP38.</title>
        <authorList>
            <person name="Ghosh K."/>
            <person name="Kim K.-P."/>
        </authorList>
    </citation>
    <scope>NUCLEOTIDE SEQUENCE [LARGE SCALE GENOMIC DNA]</scope>
</reference>
<keyword evidence="2" id="KW-1185">Reference proteome</keyword>
<name>A0A345MK31_BPBSP</name>
<gene>
    <name evidence="1" type="ORF">BSP38_171</name>
</gene>
<evidence type="ECO:0000313" key="2">
    <source>
        <dbReference type="Proteomes" id="UP000260425"/>
    </source>
</evidence>
<organismHost>
    <name type="scientific">Bacillus subtilis</name>
    <dbReference type="NCBI Taxonomy" id="1423"/>
</organismHost>
<organism evidence="1 2">
    <name type="scientific">Bacillus phage BSP38</name>
    <dbReference type="NCBI Taxonomy" id="2283013"/>
    <lineage>
        <taxon>Viruses</taxon>
        <taxon>Duplodnaviria</taxon>
        <taxon>Heunggongvirae</taxon>
        <taxon>Uroviricota</taxon>
        <taxon>Caudoviricetes</taxon>
        <taxon>Herelleviridae</taxon>
        <taxon>Bastillevirinae</taxon>
        <taxon>Jeonjuvirus</taxon>
        <taxon>Jeonjuvirus BSP38</taxon>
    </lineage>
</organism>
<protein>
    <submittedName>
        <fullName evidence="1">Uncharacterized protein</fullName>
    </submittedName>
</protein>
<dbReference type="Proteomes" id="UP000260425">
    <property type="component" value="Segment"/>
</dbReference>
<proteinExistence type="predicted"/>